<dbReference type="GO" id="GO:0007165">
    <property type="term" value="P:signal transduction"/>
    <property type="evidence" value="ECO:0007669"/>
    <property type="project" value="UniProtKB-KW"/>
</dbReference>
<keyword evidence="7" id="KW-1133">Transmembrane helix</keyword>
<protein>
    <submittedName>
        <fullName evidence="8">WD40-repeat-containing domain protein</fullName>
    </submittedName>
</protein>
<dbReference type="InterPro" id="IPR036322">
    <property type="entry name" value="WD40_repeat_dom_sf"/>
</dbReference>
<evidence type="ECO:0000256" key="6">
    <source>
        <dbReference type="SAM" id="MobiDB-lite"/>
    </source>
</evidence>
<keyword evidence="7" id="KW-0812">Transmembrane</keyword>
<gene>
    <name evidence="8" type="ORF">BKA59DRAFT_479747</name>
</gene>
<evidence type="ECO:0000313" key="8">
    <source>
        <dbReference type="EMBL" id="KAH7241947.1"/>
    </source>
</evidence>
<evidence type="ECO:0000256" key="7">
    <source>
        <dbReference type="SAM" id="Phobius"/>
    </source>
</evidence>
<dbReference type="InterPro" id="IPR015943">
    <property type="entry name" value="WD40/YVTN_repeat-like_dom_sf"/>
</dbReference>
<dbReference type="SUPFAM" id="SSF50978">
    <property type="entry name" value="WD40 repeat-like"/>
    <property type="match status" value="1"/>
</dbReference>
<dbReference type="Pfam" id="PF25391">
    <property type="entry name" value="WD40_Gbeta"/>
    <property type="match status" value="1"/>
</dbReference>
<evidence type="ECO:0000256" key="1">
    <source>
        <dbReference type="ARBA" id="ARBA00009768"/>
    </source>
</evidence>
<evidence type="ECO:0000313" key="9">
    <source>
        <dbReference type="Proteomes" id="UP000813427"/>
    </source>
</evidence>
<feature type="transmembrane region" description="Helical" evidence="7">
    <location>
        <begin position="473"/>
        <end position="491"/>
    </location>
</feature>
<dbReference type="PROSITE" id="PS50294">
    <property type="entry name" value="WD_REPEATS_REGION"/>
    <property type="match status" value="3"/>
</dbReference>
<dbReference type="OrthoDB" id="10255630at2759"/>
<dbReference type="CDD" id="cd00200">
    <property type="entry name" value="WD40"/>
    <property type="match status" value="1"/>
</dbReference>
<feature type="repeat" description="WD" evidence="5">
    <location>
        <begin position="67"/>
        <end position="108"/>
    </location>
</feature>
<dbReference type="SMART" id="SM00320">
    <property type="entry name" value="WD40"/>
    <property type="match status" value="7"/>
</dbReference>
<keyword evidence="3" id="KW-0677">Repeat</keyword>
<keyword evidence="7" id="KW-0472">Membrane</keyword>
<evidence type="ECO:0000256" key="2">
    <source>
        <dbReference type="ARBA" id="ARBA00022574"/>
    </source>
</evidence>
<dbReference type="PROSITE" id="PS50082">
    <property type="entry name" value="WD_REPEATS_2"/>
    <property type="match status" value="6"/>
</dbReference>
<evidence type="ECO:0000256" key="5">
    <source>
        <dbReference type="PROSITE-ProRule" id="PRU00221"/>
    </source>
</evidence>
<feature type="compositionally biased region" description="Basic and acidic residues" evidence="6">
    <location>
        <begin position="21"/>
        <end position="34"/>
    </location>
</feature>
<sequence length="552" mass="61077">MNSQGNNDVSPEAMQSRIQQARREAETLKDRIKRKKDDLADTTLRAVAQQAHEPIPKNQLMKAKRTLKGHLAKIYAMHWSTDRRHLVSASQDGKLIIWDAYTTNKVHAIPLRSSWVMTCAYAPSGNFVACGGLDNICSIYNLNQQRDGPTRVARELSGHAGYLSCCRFINDRSILTSSGDMTCMKWDIETGQKVTEFADHLGDVMSISLNPTNQNTFISGACDAFAKLWDIRAGKAVQTFAGHESDINAIQFFPDGHSFVTGSDDATCRLFDIRADRELNLYGSESILCGITSVATSVSGRLLFAGYDDFECKVWDITRGEKVGSLVGHENRVSCLGVSNDGTSLCTGSWDSLVSFYKSRILVHKENYTHINASLKSGHTNCCLQLRIFLSGYMNASTCHGIYTICARTTILPIEFENQGYLPCLRLSSNAGRRDEPRLTTNTYPYQRLSPAGCQHSNADCSLVVDLGKKIHWLMRYLLFIILFIVLSVLCSSRTCKLLCTIVSPFLTQPGLLVMGGCIIGWVSSVVQLPSVCASTLSGTRLGSRPFLLRNE</sequence>
<dbReference type="Gene3D" id="2.130.10.10">
    <property type="entry name" value="YVTN repeat-like/Quinoprotein amine dehydrogenase"/>
    <property type="match status" value="1"/>
</dbReference>
<comment type="similarity">
    <text evidence="1">Belongs to the WD repeat G protein beta family.</text>
</comment>
<dbReference type="InterPro" id="IPR001680">
    <property type="entry name" value="WD40_rpt"/>
</dbReference>
<feature type="repeat" description="WD" evidence="5">
    <location>
        <begin position="240"/>
        <end position="281"/>
    </location>
</feature>
<evidence type="ECO:0000256" key="3">
    <source>
        <dbReference type="ARBA" id="ARBA00022737"/>
    </source>
</evidence>
<feature type="repeat" description="WD" evidence="5">
    <location>
        <begin position="326"/>
        <end position="358"/>
    </location>
</feature>
<feature type="transmembrane region" description="Helical" evidence="7">
    <location>
        <begin position="498"/>
        <end position="523"/>
    </location>
</feature>
<dbReference type="AlphaFoldDB" id="A0A8K0RU66"/>
<dbReference type="FunFam" id="2.130.10.10:FF:000020">
    <property type="entry name" value="Guanine nucleotide-binding protein beta subunit"/>
    <property type="match status" value="1"/>
</dbReference>
<dbReference type="PRINTS" id="PR00320">
    <property type="entry name" value="GPROTEINBRPT"/>
</dbReference>
<comment type="caution">
    <text evidence="8">The sequence shown here is derived from an EMBL/GenBank/DDBJ whole genome shotgun (WGS) entry which is preliminary data.</text>
</comment>
<keyword evidence="4" id="KW-0807">Transducer</keyword>
<accession>A0A8K0RU66</accession>
<dbReference type="Proteomes" id="UP000813427">
    <property type="component" value="Unassembled WGS sequence"/>
</dbReference>
<organism evidence="8 9">
    <name type="scientific">Fusarium tricinctum</name>
    <dbReference type="NCBI Taxonomy" id="61284"/>
    <lineage>
        <taxon>Eukaryota</taxon>
        <taxon>Fungi</taxon>
        <taxon>Dikarya</taxon>
        <taxon>Ascomycota</taxon>
        <taxon>Pezizomycotina</taxon>
        <taxon>Sordariomycetes</taxon>
        <taxon>Hypocreomycetidae</taxon>
        <taxon>Hypocreales</taxon>
        <taxon>Nectriaceae</taxon>
        <taxon>Fusarium</taxon>
        <taxon>Fusarium tricinctum species complex</taxon>
    </lineage>
</organism>
<dbReference type="PANTHER" id="PTHR19850">
    <property type="entry name" value="GUANINE NUCLEOTIDE-BINDING PROTEIN BETA G PROTEIN BETA"/>
    <property type="match status" value="1"/>
</dbReference>
<reference evidence="8" key="1">
    <citation type="journal article" date="2021" name="Nat. Commun.">
        <title>Genetic determinants of endophytism in the Arabidopsis root mycobiome.</title>
        <authorList>
            <person name="Mesny F."/>
            <person name="Miyauchi S."/>
            <person name="Thiergart T."/>
            <person name="Pickel B."/>
            <person name="Atanasova L."/>
            <person name="Karlsson M."/>
            <person name="Huettel B."/>
            <person name="Barry K.W."/>
            <person name="Haridas S."/>
            <person name="Chen C."/>
            <person name="Bauer D."/>
            <person name="Andreopoulos W."/>
            <person name="Pangilinan J."/>
            <person name="LaButti K."/>
            <person name="Riley R."/>
            <person name="Lipzen A."/>
            <person name="Clum A."/>
            <person name="Drula E."/>
            <person name="Henrissat B."/>
            <person name="Kohler A."/>
            <person name="Grigoriev I.V."/>
            <person name="Martin F.M."/>
            <person name="Hacquard S."/>
        </authorList>
    </citation>
    <scope>NUCLEOTIDE SEQUENCE</scope>
    <source>
        <strain evidence="8">MPI-SDFR-AT-0068</strain>
    </source>
</reference>
<dbReference type="InterPro" id="IPR001632">
    <property type="entry name" value="WD40_G-protein_beta-like"/>
</dbReference>
<feature type="repeat" description="WD" evidence="5">
    <location>
        <begin position="156"/>
        <end position="196"/>
    </location>
</feature>
<feature type="repeat" description="WD" evidence="5">
    <location>
        <begin position="197"/>
        <end position="239"/>
    </location>
</feature>
<dbReference type="EMBL" id="JAGPXF010000005">
    <property type="protein sequence ID" value="KAH7241947.1"/>
    <property type="molecule type" value="Genomic_DNA"/>
</dbReference>
<evidence type="ECO:0000256" key="4">
    <source>
        <dbReference type="ARBA" id="ARBA00023224"/>
    </source>
</evidence>
<proteinExistence type="inferred from homology"/>
<keyword evidence="2 5" id="KW-0853">WD repeat</keyword>
<feature type="repeat" description="WD" evidence="5">
    <location>
        <begin position="291"/>
        <end position="325"/>
    </location>
</feature>
<feature type="region of interest" description="Disordered" evidence="6">
    <location>
        <begin position="1"/>
        <end position="34"/>
    </location>
</feature>
<name>A0A8K0RU66_9HYPO</name>
<dbReference type="InterPro" id="IPR016346">
    <property type="entry name" value="G-protein_beta_1-5"/>
</dbReference>
<dbReference type="PRINTS" id="PR00319">
    <property type="entry name" value="GPROTEINB"/>
</dbReference>
<keyword evidence="9" id="KW-1185">Reference proteome</keyword>
<dbReference type="InterPro" id="IPR020472">
    <property type="entry name" value="WD40_PAC1"/>
</dbReference>